<evidence type="ECO:0000256" key="4">
    <source>
        <dbReference type="ARBA" id="ARBA00023139"/>
    </source>
</evidence>
<keyword evidence="4" id="KW-0564">Palmitate</keyword>
<dbReference type="GO" id="GO:0032008">
    <property type="term" value="P:positive regulation of TOR signaling"/>
    <property type="evidence" value="ECO:0007669"/>
    <property type="project" value="InterPro"/>
</dbReference>
<name>A0A9P4ULD1_9PEZI</name>
<keyword evidence="8" id="KW-1185">Reference proteome</keyword>
<protein>
    <recommendedName>
        <fullName evidence="9">Late endosomal/lysosomal adaptor and MAPK and MTOR activator 1</fullName>
    </recommendedName>
</protein>
<dbReference type="AlphaFoldDB" id="A0A9P4ULD1"/>
<sequence>MGICASCLGRERHHPSPDVDEHDPLLDDPVQANYGAFTEEEEPEPDQEELRREREALDSISTYAQENMIDVLHQNTSEINHHLTLIKAPTINHSYVHETTQAGWSGHQLDAEDAAWLNSIKASEGDGPHSVKGVVPGALVIDISRLRDSSVALAKKPAKR</sequence>
<keyword evidence="5" id="KW-0449">Lipoprotein</keyword>
<dbReference type="GO" id="GO:0043410">
    <property type="term" value="P:positive regulation of MAPK cascade"/>
    <property type="evidence" value="ECO:0007669"/>
    <property type="project" value="InterPro"/>
</dbReference>
<dbReference type="SMART" id="SM01262">
    <property type="entry name" value="LAMTOR"/>
    <property type="match status" value="1"/>
</dbReference>
<evidence type="ECO:0000256" key="6">
    <source>
        <dbReference type="SAM" id="MobiDB-lite"/>
    </source>
</evidence>
<evidence type="ECO:0000313" key="8">
    <source>
        <dbReference type="Proteomes" id="UP000799441"/>
    </source>
</evidence>
<keyword evidence="2" id="KW-0519">Myristate</keyword>
<dbReference type="GO" id="GO:0016197">
    <property type="term" value="P:endosomal transport"/>
    <property type="evidence" value="ECO:0007669"/>
    <property type="project" value="InterPro"/>
</dbReference>
<accession>A0A9P4ULD1</accession>
<keyword evidence="3" id="KW-0472">Membrane</keyword>
<feature type="compositionally biased region" description="Acidic residues" evidence="6">
    <location>
        <begin position="38"/>
        <end position="47"/>
    </location>
</feature>
<evidence type="ECO:0000256" key="5">
    <source>
        <dbReference type="ARBA" id="ARBA00023288"/>
    </source>
</evidence>
<dbReference type="OrthoDB" id="5299893at2759"/>
<dbReference type="InterPro" id="IPR028209">
    <property type="entry name" value="LAMTOR1/MEH1"/>
</dbReference>
<organism evidence="7 8">
    <name type="scientific">Polychaeton citri CBS 116435</name>
    <dbReference type="NCBI Taxonomy" id="1314669"/>
    <lineage>
        <taxon>Eukaryota</taxon>
        <taxon>Fungi</taxon>
        <taxon>Dikarya</taxon>
        <taxon>Ascomycota</taxon>
        <taxon>Pezizomycotina</taxon>
        <taxon>Dothideomycetes</taxon>
        <taxon>Dothideomycetidae</taxon>
        <taxon>Capnodiales</taxon>
        <taxon>Capnodiaceae</taxon>
        <taxon>Polychaeton</taxon>
    </lineage>
</organism>
<dbReference type="GO" id="GO:0071986">
    <property type="term" value="C:Ragulator complex"/>
    <property type="evidence" value="ECO:0007669"/>
    <property type="project" value="InterPro"/>
</dbReference>
<evidence type="ECO:0000256" key="1">
    <source>
        <dbReference type="ARBA" id="ARBA00004308"/>
    </source>
</evidence>
<evidence type="ECO:0008006" key="9">
    <source>
        <dbReference type="Google" id="ProtNLM"/>
    </source>
</evidence>
<comment type="subcellular location">
    <subcellularLocation>
        <location evidence="1">Endomembrane system</location>
    </subcellularLocation>
</comment>
<dbReference type="GO" id="GO:0071230">
    <property type="term" value="P:cellular response to amino acid stimulus"/>
    <property type="evidence" value="ECO:0007669"/>
    <property type="project" value="InterPro"/>
</dbReference>
<gene>
    <name evidence="7" type="ORF">K431DRAFT_287676</name>
</gene>
<evidence type="ECO:0000313" key="7">
    <source>
        <dbReference type="EMBL" id="KAF2718394.1"/>
    </source>
</evidence>
<dbReference type="Pfam" id="PF15454">
    <property type="entry name" value="LAMTOR"/>
    <property type="match status" value="1"/>
</dbReference>
<feature type="region of interest" description="Disordered" evidence="6">
    <location>
        <begin position="1"/>
        <end position="52"/>
    </location>
</feature>
<dbReference type="GO" id="GO:0045121">
    <property type="term" value="C:membrane raft"/>
    <property type="evidence" value="ECO:0007669"/>
    <property type="project" value="InterPro"/>
</dbReference>
<feature type="compositionally biased region" description="Basic and acidic residues" evidence="6">
    <location>
        <begin position="14"/>
        <end position="25"/>
    </location>
</feature>
<evidence type="ECO:0000256" key="2">
    <source>
        <dbReference type="ARBA" id="ARBA00022707"/>
    </source>
</evidence>
<evidence type="ECO:0000256" key="3">
    <source>
        <dbReference type="ARBA" id="ARBA00023136"/>
    </source>
</evidence>
<proteinExistence type="predicted"/>
<dbReference type="GO" id="GO:0031902">
    <property type="term" value="C:late endosome membrane"/>
    <property type="evidence" value="ECO:0007669"/>
    <property type="project" value="InterPro"/>
</dbReference>
<dbReference type="GO" id="GO:0001919">
    <property type="term" value="P:regulation of receptor recycling"/>
    <property type="evidence" value="ECO:0007669"/>
    <property type="project" value="InterPro"/>
</dbReference>
<dbReference type="Proteomes" id="UP000799441">
    <property type="component" value="Unassembled WGS sequence"/>
</dbReference>
<comment type="caution">
    <text evidence="7">The sequence shown here is derived from an EMBL/GenBank/DDBJ whole genome shotgun (WGS) entry which is preliminary data.</text>
</comment>
<dbReference type="EMBL" id="MU003825">
    <property type="protein sequence ID" value="KAF2718394.1"/>
    <property type="molecule type" value="Genomic_DNA"/>
</dbReference>
<reference evidence="7" key="1">
    <citation type="journal article" date="2020" name="Stud. Mycol.">
        <title>101 Dothideomycetes genomes: a test case for predicting lifestyles and emergence of pathogens.</title>
        <authorList>
            <person name="Haridas S."/>
            <person name="Albert R."/>
            <person name="Binder M."/>
            <person name="Bloem J."/>
            <person name="Labutti K."/>
            <person name="Salamov A."/>
            <person name="Andreopoulos B."/>
            <person name="Baker S."/>
            <person name="Barry K."/>
            <person name="Bills G."/>
            <person name="Bluhm B."/>
            <person name="Cannon C."/>
            <person name="Castanera R."/>
            <person name="Culley D."/>
            <person name="Daum C."/>
            <person name="Ezra D."/>
            <person name="Gonzalez J."/>
            <person name="Henrissat B."/>
            <person name="Kuo A."/>
            <person name="Liang C."/>
            <person name="Lipzen A."/>
            <person name="Lutzoni F."/>
            <person name="Magnuson J."/>
            <person name="Mondo S."/>
            <person name="Nolan M."/>
            <person name="Ohm R."/>
            <person name="Pangilinan J."/>
            <person name="Park H.-J."/>
            <person name="Ramirez L."/>
            <person name="Alfaro M."/>
            <person name="Sun H."/>
            <person name="Tritt A."/>
            <person name="Yoshinaga Y."/>
            <person name="Zwiers L.-H."/>
            <person name="Turgeon B."/>
            <person name="Goodwin S."/>
            <person name="Spatafora J."/>
            <person name="Crous P."/>
            <person name="Grigoriev I."/>
        </authorList>
    </citation>
    <scope>NUCLEOTIDE SEQUENCE</scope>
    <source>
        <strain evidence="7">CBS 116435</strain>
    </source>
</reference>